<protein>
    <recommendedName>
        <fullName evidence="3">NAC domain-containing protein</fullName>
    </recommendedName>
</protein>
<sequence>MNFQTELDHIKELIEKQNPSVNLFCHEESDEDNRENTMDEVHNYSPQSTAHVLSMPLAYPPSLPRLVVVGDEKLDIDLPFGEHIDTLSMGDREIDFKPSDIESLPANDPVPIPRMSDEPLGNSESISRSFDVTISNPLFDFDDNFTLKVDNKNFDDEFEDLCSLDPLSQCLLLMSPPY</sequence>
<reference evidence="1 2" key="1">
    <citation type="journal article" date="2018" name="Mol. Plant">
        <title>The genome of Artemisia annua provides insight into the evolution of Asteraceae family and artemisinin biosynthesis.</title>
        <authorList>
            <person name="Shen Q."/>
            <person name="Zhang L."/>
            <person name="Liao Z."/>
            <person name="Wang S."/>
            <person name="Yan T."/>
            <person name="Shi P."/>
            <person name="Liu M."/>
            <person name="Fu X."/>
            <person name="Pan Q."/>
            <person name="Wang Y."/>
            <person name="Lv Z."/>
            <person name="Lu X."/>
            <person name="Zhang F."/>
            <person name="Jiang W."/>
            <person name="Ma Y."/>
            <person name="Chen M."/>
            <person name="Hao X."/>
            <person name="Li L."/>
            <person name="Tang Y."/>
            <person name="Lv G."/>
            <person name="Zhou Y."/>
            <person name="Sun X."/>
            <person name="Brodelius P.E."/>
            <person name="Rose J.K.C."/>
            <person name="Tang K."/>
        </authorList>
    </citation>
    <scope>NUCLEOTIDE SEQUENCE [LARGE SCALE GENOMIC DNA]</scope>
    <source>
        <strain evidence="2">cv. Huhao1</strain>
        <tissue evidence="1">Leaf</tissue>
    </source>
</reference>
<evidence type="ECO:0000313" key="1">
    <source>
        <dbReference type="EMBL" id="PWA81676.1"/>
    </source>
</evidence>
<proteinExistence type="predicted"/>
<dbReference type="EMBL" id="PKPP01001562">
    <property type="protein sequence ID" value="PWA81676.1"/>
    <property type="molecule type" value="Genomic_DNA"/>
</dbReference>
<comment type="caution">
    <text evidence="1">The sequence shown here is derived from an EMBL/GenBank/DDBJ whole genome shotgun (WGS) entry which is preliminary data.</text>
</comment>
<gene>
    <name evidence="1" type="ORF">CTI12_AA169090</name>
</gene>
<organism evidence="1 2">
    <name type="scientific">Artemisia annua</name>
    <name type="common">Sweet wormwood</name>
    <dbReference type="NCBI Taxonomy" id="35608"/>
    <lineage>
        <taxon>Eukaryota</taxon>
        <taxon>Viridiplantae</taxon>
        <taxon>Streptophyta</taxon>
        <taxon>Embryophyta</taxon>
        <taxon>Tracheophyta</taxon>
        <taxon>Spermatophyta</taxon>
        <taxon>Magnoliopsida</taxon>
        <taxon>eudicotyledons</taxon>
        <taxon>Gunneridae</taxon>
        <taxon>Pentapetalae</taxon>
        <taxon>asterids</taxon>
        <taxon>campanulids</taxon>
        <taxon>Asterales</taxon>
        <taxon>Asteraceae</taxon>
        <taxon>Asteroideae</taxon>
        <taxon>Anthemideae</taxon>
        <taxon>Artemisiinae</taxon>
        <taxon>Artemisia</taxon>
    </lineage>
</organism>
<dbReference type="Proteomes" id="UP000245207">
    <property type="component" value="Unassembled WGS sequence"/>
</dbReference>
<evidence type="ECO:0008006" key="3">
    <source>
        <dbReference type="Google" id="ProtNLM"/>
    </source>
</evidence>
<accession>A0A2U1P7E3</accession>
<dbReference type="AlphaFoldDB" id="A0A2U1P7E3"/>
<evidence type="ECO:0000313" key="2">
    <source>
        <dbReference type="Proteomes" id="UP000245207"/>
    </source>
</evidence>
<keyword evidence="2" id="KW-1185">Reference proteome</keyword>
<name>A0A2U1P7E3_ARTAN</name>